<keyword evidence="3" id="KW-1185">Reference proteome</keyword>
<keyword evidence="1" id="KW-0732">Signal</keyword>
<sequence>MRRSLAVLFFLALLAPAPAQTWSDVGLYRQLMADQPESTQALETILRDPQAISAITLFTAAGVAHRAQRVEDAGFLLSIARLRAAFDEKMFPPTSRGGDSPLTLLAALSQQVGDAVSPALASDPQLMRRALNRIKAWQPTAPAGYAPGWKFKKRGAEKSAQATLADERAQLVRQLDEFCTLLEDPDYFAAFKIGQAYNLSPDGAGPTKDAYDHAMKTMARIEKQKGLHGAAAMAQR</sequence>
<name>A0A8F9TYR5_9BACT</name>
<feature type="signal peptide" evidence="1">
    <location>
        <begin position="1"/>
        <end position="19"/>
    </location>
</feature>
<protein>
    <submittedName>
        <fullName evidence="2">Uncharacterized protein</fullName>
    </submittedName>
</protein>
<dbReference type="AlphaFoldDB" id="A0A8F9TYR5"/>
<feature type="chain" id="PRO_5034953420" evidence="1">
    <location>
        <begin position="20"/>
        <end position="236"/>
    </location>
</feature>
<reference evidence="2" key="1">
    <citation type="submission" date="2021-08" db="EMBL/GenBank/DDBJ databases">
        <title>Genome of a novel bacterium of the phylum Verrucomicrobia, Oleiharenicola sp. KSB-15.</title>
        <authorList>
            <person name="Chung J.-H."/>
            <person name="Ahn J.-H."/>
            <person name="Yoon Y."/>
            <person name="Kim D.-Y."/>
            <person name="An S.-H."/>
            <person name="Park I."/>
            <person name="Yeon J."/>
        </authorList>
    </citation>
    <scope>NUCLEOTIDE SEQUENCE</scope>
    <source>
        <strain evidence="2">KSB-15</strain>
    </source>
</reference>
<accession>A0A8F9TYR5</accession>
<dbReference type="Proteomes" id="UP000825051">
    <property type="component" value="Chromosome"/>
</dbReference>
<organism evidence="2 3">
    <name type="scientific">Horticoccus luteus</name>
    <dbReference type="NCBI Taxonomy" id="2862869"/>
    <lineage>
        <taxon>Bacteria</taxon>
        <taxon>Pseudomonadati</taxon>
        <taxon>Verrucomicrobiota</taxon>
        <taxon>Opitutia</taxon>
        <taxon>Opitutales</taxon>
        <taxon>Opitutaceae</taxon>
        <taxon>Horticoccus</taxon>
    </lineage>
</organism>
<dbReference type="KEGG" id="ole:K0B96_05100"/>
<evidence type="ECO:0000313" key="2">
    <source>
        <dbReference type="EMBL" id="QYM79997.1"/>
    </source>
</evidence>
<proteinExistence type="predicted"/>
<gene>
    <name evidence="2" type="ORF">K0B96_05100</name>
</gene>
<dbReference type="RefSeq" id="WP_220164535.1">
    <property type="nucleotide sequence ID" value="NZ_CP080507.1"/>
</dbReference>
<evidence type="ECO:0000313" key="3">
    <source>
        <dbReference type="Proteomes" id="UP000825051"/>
    </source>
</evidence>
<dbReference type="EMBL" id="CP080507">
    <property type="protein sequence ID" value="QYM79997.1"/>
    <property type="molecule type" value="Genomic_DNA"/>
</dbReference>
<evidence type="ECO:0000256" key="1">
    <source>
        <dbReference type="SAM" id="SignalP"/>
    </source>
</evidence>